<dbReference type="Proteomes" id="UP000001542">
    <property type="component" value="Unassembled WGS sequence"/>
</dbReference>
<feature type="region of interest" description="Disordered" evidence="1">
    <location>
        <begin position="1"/>
        <end position="20"/>
    </location>
</feature>
<gene>
    <name evidence="2" type="ORF">TVAG_426370</name>
</gene>
<evidence type="ECO:0000313" key="2">
    <source>
        <dbReference type="EMBL" id="EAY14444.1"/>
    </source>
</evidence>
<dbReference type="EMBL" id="DS113270">
    <property type="protein sequence ID" value="EAY14444.1"/>
    <property type="molecule type" value="Genomic_DNA"/>
</dbReference>
<sequence>MLFGDSNIPKPIFPTTNTGRKSMLNFKPAQSQPQILLDRSNLINSFQQPDENQDSSDKTQSINDQNQINPTEITYSNTQNLPINQISATSSNTSIESLQNENASQTNSDSKQIESDTNNISTTFFRDEQAQNSSSMYSIISDSQCPPSIRSFENTFKRIFSHSLAEIRYSTARNIVTAIHPEVIDINPLVDRTIHDLITQIPDAIQDECIYQNPVSNINTDVFYSCNEQISQIEQQLADYHTSQEYEKAKTRQMLEKANKSLEACRQIFQDITQQSQEACQNYLKICKAQHEVQISKIKYLHRVLRSCKLRMAEFSTRTQNQMMELESVENSIEKAELYRQMQPQSQSSPRQNYSKRISNELRSIFDIIKDHNEGGLQKELAEVKTSLVQLTKQMSSEINSLSKETIRIQNPAPEPVVRFRKIQESPPIQKQTLSPEIIRRENARLHEETQRQLEENRRVLYEDDPIGYTLDNI</sequence>
<feature type="region of interest" description="Disordered" evidence="1">
    <location>
        <begin position="46"/>
        <end position="65"/>
    </location>
</feature>
<accession>A2DYQ4</accession>
<dbReference type="RefSeq" id="XP_001326667.1">
    <property type="nucleotide sequence ID" value="XM_001326632.1"/>
</dbReference>
<reference evidence="2" key="1">
    <citation type="submission" date="2006-10" db="EMBL/GenBank/DDBJ databases">
        <authorList>
            <person name="Amadeo P."/>
            <person name="Zhao Q."/>
            <person name="Wortman J."/>
            <person name="Fraser-Liggett C."/>
            <person name="Carlton J."/>
        </authorList>
    </citation>
    <scope>NUCLEOTIDE SEQUENCE</scope>
    <source>
        <strain evidence="2">G3</strain>
    </source>
</reference>
<dbReference type="VEuPathDB" id="TrichDB:TVAGG3_0850450"/>
<keyword evidence="3" id="KW-1185">Reference proteome</keyword>
<dbReference type="KEGG" id="tva:4772432"/>
<dbReference type="SMR" id="A2DYQ4"/>
<name>A2DYQ4_TRIV3</name>
<reference evidence="2" key="2">
    <citation type="journal article" date="2007" name="Science">
        <title>Draft genome sequence of the sexually transmitted pathogen Trichomonas vaginalis.</title>
        <authorList>
            <person name="Carlton J.M."/>
            <person name="Hirt R.P."/>
            <person name="Silva J.C."/>
            <person name="Delcher A.L."/>
            <person name="Schatz M."/>
            <person name="Zhao Q."/>
            <person name="Wortman J.R."/>
            <person name="Bidwell S.L."/>
            <person name="Alsmark U.C.M."/>
            <person name="Besteiro S."/>
            <person name="Sicheritz-Ponten T."/>
            <person name="Noel C.J."/>
            <person name="Dacks J.B."/>
            <person name="Foster P.G."/>
            <person name="Simillion C."/>
            <person name="Van de Peer Y."/>
            <person name="Miranda-Saavedra D."/>
            <person name="Barton G.J."/>
            <person name="Westrop G.D."/>
            <person name="Mueller S."/>
            <person name="Dessi D."/>
            <person name="Fiori P.L."/>
            <person name="Ren Q."/>
            <person name="Paulsen I."/>
            <person name="Zhang H."/>
            <person name="Bastida-Corcuera F.D."/>
            <person name="Simoes-Barbosa A."/>
            <person name="Brown M.T."/>
            <person name="Hayes R.D."/>
            <person name="Mukherjee M."/>
            <person name="Okumura C.Y."/>
            <person name="Schneider R."/>
            <person name="Smith A.J."/>
            <person name="Vanacova S."/>
            <person name="Villalvazo M."/>
            <person name="Haas B.J."/>
            <person name="Pertea M."/>
            <person name="Feldblyum T.V."/>
            <person name="Utterback T.R."/>
            <person name="Shu C.L."/>
            <person name="Osoegawa K."/>
            <person name="de Jong P.J."/>
            <person name="Hrdy I."/>
            <person name="Horvathova L."/>
            <person name="Zubacova Z."/>
            <person name="Dolezal P."/>
            <person name="Malik S.B."/>
            <person name="Logsdon J.M. Jr."/>
            <person name="Henze K."/>
            <person name="Gupta A."/>
            <person name="Wang C.C."/>
            <person name="Dunne R.L."/>
            <person name="Upcroft J.A."/>
            <person name="Upcroft P."/>
            <person name="White O."/>
            <person name="Salzberg S.L."/>
            <person name="Tang P."/>
            <person name="Chiu C.-H."/>
            <person name="Lee Y.-S."/>
            <person name="Embley T.M."/>
            <person name="Coombs G.H."/>
            <person name="Mottram J.C."/>
            <person name="Tachezy J."/>
            <person name="Fraser-Liggett C.M."/>
            <person name="Johnson P.J."/>
        </authorList>
    </citation>
    <scope>NUCLEOTIDE SEQUENCE [LARGE SCALE GENOMIC DNA]</scope>
    <source>
        <strain evidence="2">G3</strain>
    </source>
</reference>
<organism evidence="2 3">
    <name type="scientific">Trichomonas vaginalis (strain ATCC PRA-98 / G3)</name>
    <dbReference type="NCBI Taxonomy" id="412133"/>
    <lineage>
        <taxon>Eukaryota</taxon>
        <taxon>Metamonada</taxon>
        <taxon>Parabasalia</taxon>
        <taxon>Trichomonadida</taxon>
        <taxon>Trichomonadidae</taxon>
        <taxon>Trichomonas</taxon>
    </lineage>
</organism>
<evidence type="ECO:0000313" key="3">
    <source>
        <dbReference type="Proteomes" id="UP000001542"/>
    </source>
</evidence>
<dbReference type="VEuPathDB" id="TrichDB:TVAG_426370"/>
<protein>
    <submittedName>
        <fullName evidence="2">Uncharacterized protein</fullName>
    </submittedName>
</protein>
<dbReference type="AlphaFoldDB" id="A2DYQ4"/>
<evidence type="ECO:0000256" key="1">
    <source>
        <dbReference type="SAM" id="MobiDB-lite"/>
    </source>
</evidence>
<dbReference type="InParanoid" id="A2DYQ4"/>
<proteinExistence type="predicted"/>
<feature type="region of interest" description="Disordered" evidence="1">
    <location>
        <begin position="93"/>
        <end position="115"/>
    </location>
</feature>